<protein>
    <submittedName>
        <fullName evidence="2">Uncharacterized protein</fullName>
    </submittedName>
</protein>
<keyword evidence="3" id="KW-1185">Reference proteome</keyword>
<gene>
    <name evidence="2" type="ORF">DT594_14170</name>
</gene>
<feature type="region of interest" description="Disordered" evidence="1">
    <location>
        <begin position="308"/>
        <end position="332"/>
    </location>
</feature>
<dbReference type="SUPFAM" id="SSF56059">
    <property type="entry name" value="Glutathione synthetase ATP-binding domain-like"/>
    <property type="match status" value="1"/>
</dbReference>
<dbReference type="Pfam" id="PF14305">
    <property type="entry name" value="ATPgrasp_TupA"/>
    <property type="match status" value="1"/>
</dbReference>
<evidence type="ECO:0000313" key="3">
    <source>
        <dbReference type="Proteomes" id="UP000463138"/>
    </source>
</evidence>
<accession>A0A7V7KWP8</accession>
<dbReference type="InterPro" id="IPR029465">
    <property type="entry name" value="ATPgrasp_TupA"/>
</dbReference>
<dbReference type="OrthoDB" id="9791827at2"/>
<comment type="caution">
    <text evidence="2">The sequence shown here is derived from an EMBL/GenBank/DDBJ whole genome shotgun (WGS) entry which is preliminary data.</text>
</comment>
<feature type="compositionally biased region" description="Low complexity" evidence="1">
    <location>
        <begin position="309"/>
        <end position="319"/>
    </location>
</feature>
<dbReference type="EMBL" id="QOVF01000004">
    <property type="protein sequence ID" value="KAA0693528.1"/>
    <property type="molecule type" value="Genomic_DNA"/>
</dbReference>
<dbReference type="AlphaFoldDB" id="A0A7V7KWP8"/>
<sequence length="332" mass="37657">MEDLPRATMDKVVYRLCFEFICFLKDHIPESLHYQWRYFRAHGRLCNFQNPRRFSEKIYHRMRFPLPDFSRLADKVVVRDYIRDTVGDQFNVPLYIAVTKVVPELFDALPSAFVMKCNNACGATRVVLDKASEDIQSLVDLANSWLQRDFSRCNGERHYRSIAPQILFEKALLIDGRPAADYKVHVFNPAEGDAYCFMQVIGDRFGQITQNLYSTDWMGTAFKLGGSLPPSTCPSITLPPDQLPQMLDAAKRLAKPFGYCRVDFYVHDGGVYVGELTFTPGAGRCVFHPVQWDQMLGAKFRWPETLEMPSPSSGIPMSGVPGGQSSGDQQLA</sequence>
<dbReference type="Proteomes" id="UP000463138">
    <property type="component" value="Unassembled WGS sequence"/>
</dbReference>
<organism evidence="2 3">
    <name type="scientific">Halopseudomonas laoshanensis</name>
    <dbReference type="NCBI Taxonomy" id="2268758"/>
    <lineage>
        <taxon>Bacteria</taxon>
        <taxon>Pseudomonadati</taxon>
        <taxon>Pseudomonadota</taxon>
        <taxon>Gammaproteobacteria</taxon>
        <taxon>Pseudomonadales</taxon>
        <taxon>Pseudomonadaceae</taxon>
        <taxon>Halopseudomonas</taxon>
    </lineage>
</organism>
<name>A0A7V7KWP8_9GAMM</name>
<reference evidence="2 3" key="1">
    <citation type="submission" date="2018-07" db="EMBL/GenBank/DDBJ databases">
        <title>Pseudomonas laoshanensis sp. nov., isolated from soil.</title>
        <authorList>
            <person name="Sun J."/>
            <person name="Yu L."/>
            <person name="Wang M."/>
            <person name="Zhang C."/>
        </authorList>
    </citation>
    <scope>NUCLEOTIDE SEQUENCE [LARGE SCALE GENOMIC DNA]</scope>
    <source>
        <strain evidence="2 3">Y22</strain>
    </source>
</reference>
<evidence type="ECO:0000313" key="2">
    <source>
        <dbReference type="EMBL" id="KAA0693528.1"/>
    </source>
</evidence>
<evidence type="ECO:0000256" key="1">
    <source>
        <dbReference type="SAM" id="MobiDB-lite"/>
    </source>
</evidence>
<dbReference type="RefSeq" id="WP_149333278.1">
    <property type="nucleotide sequence ID" value="NZ_QOVF01000004.1"/>
</dbReference>
<proteinExistence type="predicted"/>